<evidence type="ECO:0000256" key="14">
    <source>
        <dbReference type="SAM" id="Coils"/>
    </source>
</evidence>
<evidence type="ECO:0000256" key="10">
    <source>
        <dbReference type="ARBA" id="ARBA00022840"/>
    </source>
</evidence>
<keyword evidence="12" id="KW-0902">Two-component regulatory system</keyword>
<dbReference type="EC" id="2.7.13.3" evidence="3"/>
<dbReference type="PROSITE" id="PS50109">
    <property type="entry name" value="HIS_KIN"/>
    <property type="match status" value="1"/>
</dbReference>
<dbReference type="InterPro" id="IPR005467">
    <property type="entry name" value="His_kinase_dom"/>
</dbReference>
<feature type="domain" description="Histidine kinase" evidence="16">
    <location>
        <begin position="474"/>
        <end position="576"/>
    </location>
</feature>
<keyword evidence="5" id="KW-0597">Phosphoprotein</keyword>
<evidence type="ECO:0000256" key="12">
    <source>
        <dbReference type="ARBA" id="ARBA00023012"/>
    </source>
</evidence>
<evidence type="ECO:0000313" key="17">
    <source>
        <dbReference type="EMBL" id="AYB47814.1"/>
    </source>
</evidence>
<dbReference type="InterPro" id="IPR004358">
    <property type="entry name" value="Sig_transdc_His_kin-like_C"/>
</dbReference>
<dbReference type="PANTHER" id="PTHR34220">
    <property type="entry name" value="SENSOR HISTIDINE KINASE YPDA"/>
    <property type="match status" value="1"/>
</dbReference>
<evidence type="ECO:0000259" key="16">
    <source>
        <dbReference type="PROSITE" id="PS50109"/>
    </source>
</evidence>
<evidence type="ECO:0000256" key="9">
    <source>
        <dbReference type="ARBA" id="ARBA00022777"/>
    </source>
</evidence>
<gene>
    <name evidence="17" type="ORF">D5F53_13630</name>
</gene>
<dbReference type="InterPro" id="IPR050640">
    <property type="entry name" value="Bact_2-comp_sensor_kinase"/>
</dbReference>
<dbReference type="EMBL" id="CP032412">
    <property type="protein sequence ID" value="AYB47814.1"/>
    <property type="molecule type" value="Genomic_DNA"/>
</dbReference>
<comment type="subcellular location">
    <subcellularLocation>
        <location evidence="2">Cell membrane</location>
        <topology evidence="2">Multi-pass membrane protein</topology>
    </subcellularLocation>
</comment>
<keyword evidence="11 15" id="KW-1133">Transmembrane helix</keyword>
<accession>A0A385TXZ7</accession>
<evidence type="ECO:0000256" key="1">
    <source>
        <dbReference type="ARBA" id="ARBA00000085"/>
    </source>
</evidence>
<dbReference type="GO" id="GO:0000155">
    <property type="term" value="F:phosphorelay sensor kinase activity"/>
    <property type="evidence" value="ECO:0007669"/>
    <property type="project" value="InterPro"/>
</dbReference>
<keyword evidence="18" id="KW-1185">Reference proteome</keyword>
<proteinExistence type="predicted"/>
<keyword evidence="14" id="KW-0175">Coiled coil</keyword>
<dbReference type="GO" id="GO:0005886">
    <property type="term" value="C:plasma membrane"/>
    <property type="evidence" value="ECO:0007669"/>
    <property type="project" value="UniProtKB-SubCell"/>
</dbReference>
<name>A0A385TXZ7_PAELA</name>
<evidence type="ECO:0000256" key="5">
    <source>
        <dbReference type="ARBA" id="ARBA00022553"/>
    </source>
</evidence>
<dbReference type="Pfam" id="PF06580">
    <property type="entry name" value="His_kinase"/>
    <property type="match status" value="1"/>
</dbReference>
<dbReference type="AlphaFoldDB" id="A0A385TXZ7"/>
<reference evidence="17 18" key="1">
    <citation type="submission" date="2018-09" db="EMBL/GenBank/DDBJ databases">
        <title>Genome Sequence of Paenibacillus lautus Strain E7593-69, Azo Dye-Degrading Bacteria, Isolated from Commercial Tattoo Inks.</title>
        <authorList>
            <person name="Nho S.W."/>
            <person name="Kim S.-J."/>
            <person name="Kweon O."/>
            <person name="Cerniglia C.E."/>
        </authorList>
    </citation>
    <scope>NUCLEOTIDE SEQUENCE [LARGE SCALE GENOMIC DNA]</scope>
    <source>
        <strain evidence="17 18">E7593-69</strain>
    </source>
</reference>
<organism evidence="17 18">
    <name type="scientific">Paenibacillus lautus</name>
    <name type="common">Bacillus lautus</name>
    <dbReference type="NCBI Taxonomy" id="1401"/>
    <lineage>
        <taxon>Bacteria</taxon>
        <taxon>Bacillati</taxon>
        <taxon>Bacillota</taxon>
        <taxon>Bacilli</taxon>
        <taxon>Bacillales</taxon>
        <taxon>Paenibacillaceae</taxon>
        <taxon>Paenibacillus</taxon>
    </lineage>
</organism>
<protein>
    <recommendedName>
        <fullName evidence="3">histidine kinase</fullName>
        <ecNumber evidence="3">2.7.13.3</ecNumber>
    </recommendedName>
</protein>
<dbReference type="SMART" id="SM00387">
    <property type="entry name" value="HATPase_c"/>
    <property type="match status" value="1"/>
</dbReference>
<keyword evidence="4" id="KW-1003">Cell membrane</keyword>
<evidence type="ECO:0000256" key="15">
    <source>
        <dbReference type="SAM" id="Phobius"/>
    </source>
</evidence>
<feature type="coiled-coil region" evidence="14">
    <location>
        <begin position="359"/>
        <end position="386"/>
    </location>
</feature>
<evidence type="ECO:0000256" key="8">
    <source>
        <dbReference type="ARBA" id="ARBA00022741"/>
    </source>
</evidence>
<keyword evidence="6" id="KW-0808">Transferase</keyword>
<dbReference type="Gene3D" id="6.10.340.10">
    <property type="match status" value="1"/>
</dbReference>
<keyword evidence="7 15" id="KW-0812">Transmembrane</keyword>
<dbReference type="Gene3D" id="3.30.565.10">
    <property type="entry name" value="Histidine kinase-like ATPase, C-terminal domain"/>
    <property type="match status" value="1"/>
</dbReference>
<dbReference type="KEGG" id="plw:D5F53_13630"/>
<comment type="catalytic activity">
    <reaction evidence="1">
        <text>ATP + protein L-histidine = ADP + protein N-phospho-L-histidine.</text>
        <dbReference type="EC" id="2.7.13.3"/>
    </reaction>
</comment>
<evidence type="ECO:0000256" key="7">
    <source>
        <dbReference type="ARBA" id="ARBA00022692"/>
    </source>
</evidence>
<dbReference type="InterPro" id="IPR003594">
    <property type="entry name" value="HATPase_dom"/>
</dbReference>
<evidence type="ECO:0000256" key="6">
    <source>
        <dbReference type="ARBA" id="ARBA00022679"/>
    </source>
</evidence>
<feature type="transmembrane region" description="Helical" evidence="15">
    <location>
        <begin position="20"/>
        <end position="40"/>
    </location>
</feature>
<dbReference type="Proteomes" id="UP000266552">
    <property type="component" value="Chromosome"/>
</dbReference>
<evidence type="ECO:0000256" key="11">
    <source>
        <dbReference type="ARBA" id="ARBA00022989"/>
    </source>
</evidence>
<dbReference type="GO" id="GO:0005524">
    <property type="term" value="F:ATP binding"/>
    <property type="evidence" value="ECO:0007669"/>
    <property type="project" value="UniProtKB-KW"/>
</dbReference>
<evidence type="ECO:0000256" key="4">
    <source>
        <dbReference type="ARBA" id="ARBA00022475"/>
    </source>
</evidence>
<dbReference type="Pfam" id="PF02518">
    <property type="entry name" value="HATPase_c"/>
    <property type="match status" value="1"/>
</dbReference>
<dbReference type="InterPro" id="IPR010559">
    <property type="entry name" value="Sig_transdc_His_kin_internal"/>
</dbReference>
<sequence length="581" mass="67200">MKPEKDWKSRLKRLTLKNRILLLFAAATLIPFICTCYLSYNTITSILNTKLQSGIQSNLKQVRLSLENTLNNLNHVSQQLTFKGNVGRQLEKFLMARQPYDRSYLTDEIKNQLNLITFTNPNVGLTLYYLRDDQTTLFENTGMKQPFHIDNLPILAEYYGITYFGPHISQDRFNNQYVLSALRKVDLPEREDAYVYIESGFKLTQSILDLDEVSKHTNHLILDNNGRISYSELQDSFPENSFFSDTPSPSLVTGITSDYYWYRQVSNQGWSVVSLIAKSDYNREKNRWMMQMLGLALLFAVVSLTIGWLLWKMVYRPLSRFHKEIKSIAGSNFNAAATESSIPEFEMLLNQFQHMKVQITQLYSEIKAKEKRRADLEIEKLQYQINPHFLMNTLDTAHWLAVMNGQEEIDRLVTSLNKLLYYNLRKGNSVATIRDEIDSLKQYLILQQIRYNFQFDVKIHVDDALLEVTVPRFILQPLVENSLYHGLDDNGRIEVVVRKNDRLEIEIRDNGGGISEETIKALLEQEQTEHHRVGMGIGLNYVKRMLAFHYEGKASLTVTSELGQGTRIIISIQIGEGNSTK</sequence>
<keyword evidence="9 17" id="KW-0418">Kinase</keyword>
<evidence type="ECO:0000256" key="3">
    <source>
        <dbReference type="ARBA" id="ARBA00012438"/>
    </source>
</evidence>
<dbReference type="SUPFAM" id="SSF55874">
    <property type="entry name" value="ATPase domain of HSP90 chaperone/DNA topoisomerase II/histidine kinase"/>
    <property type="match status" value="1"/>
</dbReference>
<evidence type="ECO:0000256" key="13">
    <source>
        <dbReference type="ARBA" id="ARBA00023136"/>
    </source>
</evidence>
<feature type="transmembrane region" description="Helical" evidence="15">
    <location>
        <begin position="288"/>
        <end position="311"/>
    </location>
</feature>
<keyword evidence="13 15" id="KW-0472">Membrane</keyword>
<dbReference type="PRINTS" id="PR00344">
    <property type="entry name" value="BCTRLSENSOR"/>
</dbReference>
<evidence type="ECO:0000313" key="18">
    <source>
        <dbReference type="Proteomes" id="UP000266552"/>
    </source>
</evidence>
<dbReference type="InterPro" id="IPR036890">
    <property type="entry name" value="HATPase_C_sf"/>
</dbReference>
<keyword evidence="10" id="KW-0067">ATP-binding</keyword>
<evidence type="ECO:0000256" key="2">
    <source>
        <dbReference type="ARBA" id="ARBA00004651"/>
    </source>
</evidence>
<keyword evidence="8" id="KW-0547">Nucleotide-binding</keyword>
<dbReference type="PANTHER" id="PTHR34220:SF11">
    <property type="entry name" value="SENSOR PROTEIN KINASE HPTS"/>
    <property type="match status" value="1"/>
</dbReference>